<gene>
    <name evidence="2" type="ordered locus">Pfl01_2405</name>
</gene>
<accession>Q3KDK8</accession>
<protein>
    <submittedName>
        <fullName evidence="2">Uncharacterized protein</fullName>
    </submittedName>
</protein>
<organism evidence="2 3">
    <name type="scientific">Pseudomonas fluorescens (strain Pf0-1)</name>
    <dbReference type="NCBI Taxonomy" id="205922"/>
    <lineage>
        <taxon>Bacteria</taxon>
        <taxon>Pseudomonadati</taxon>
        <taxon>Pseudomonadota</taxon>
        <taxon>Gammaproteobacteria</taxon>
        <taxon>Pseudomonadales</taxon>
        <taxon>Pseudomonadaceae</taxon>
        <taxon>Pseudomonas</taxon>
    </lineage>
</organism>
<dbReference type="Proteomes" id="UP000002704">
    <property type="component" value="Chromosome"/>
</dbReference>
<dbReference type="EMBL" id="CP000094">
    <property type="protein sequence ID" value="ABA74148.1"/>
    <property type="molecule type" value="Genomic_DNA"/>
</dbReference>
<sequence length="99" mass="11634">MSAPHNASSMYPSSPLPCARLLFIRAAYDIIDHWYYKQSELLRSEPVMGMAYDEFPLFYERESTHKGYRKALLFSVRTPWIFASFWVLLGFWGVYIQVA</sequence>
<dbReference type="HOGENOM" id="CLU_2318002_0_0_6"/>
<evidence type="ECO:0000313" key="2">
    <source>
        <dbReference type="EMBL" id="ABA74148.1"/>
    </source>
</evidence>
<dbReference type="AlphaFoldDB" id="Q3KDK8"/>
<proteinExistence type="predicted"/>
<keyword evidence="1" id="KW-0812">Transmembrane</keyword>
<keyword evidence="1" id="KW-1133">Transmembrane helix</keyword>
<reference evidence="2 3" key="1">
    <citation type="journal article" date="2009" name="Genome Biol.">
        <title>Genomic and genetic analyses of diversity and plant interactions of Pseudomonas fluorescens.</title>
        <authorList>
            <person name="Silby M.W."/>
            <person name="Cerdeno-Tarraga A.M."/>
            <person name="Vernikos G.S."/>
            <person name="Giddens S.R."/>
            <person name="Jackson R.W."/>
            <person name="Preston G.M."/>
            <person name="Zhang X.X."/>
            <person name="Moon C.D."/>
            <person name="Gehrig S.M."/>
            <person name="Godfrey S.A."/>
            <person name="Knight C.G."/>
            <person name="Malone J.G."/>
            <person name="Robinson Z."/>
            <person name="Spiers A.J."/>
            <person name="Harris S."/>
            <person name="Challis G.L."/>
            <person name="Yaxley A.M."/>
            <person name="Harris D."/>
            <person name="Seeger K."/>
            <person name="Murphy L."/>
            <person name="Rutter S."/>
            <person name="Squares R."/>
            <person name="Quail M.A."/>
            <person name="Saunders E."/>
            <person name="Mavromatis K."/>
            <person name="Brettin T.S."/>
            <person name="Bentley S.D."/>
            <person name="Hothersall J."/>
            <person name="Stephens E."/>
            <person name="Thomas C.M."/>
            <person name="Parkhill J."/>
            <person name="Levy S.B."/>
            <person name="Rainey P.B."/>
            <person name="Thomson N.R."/>
        </authorList>
    </citation>
    <scope>NUCLEOTIDE SEQUENCE [LARGE SCALE GENOMIC DNA]</scope>
    <source>
        <strain evidence="2 3">Pf0-1</strain>
    </source>
</reference>
<evidence type="ECO:0000256" key="1">
    <source>
        <dbReference type="SAM" id="Phobius"/>
    </source>
</evidence>
<dbReference type="eggNOG" id="ENOG50337WB">
    <property type="taxonomic scope" value="Bacteria"/>
</dbReference>
<evidence type="ECO:0000313" key="3">
    <source>
        <dbReference type="Proteomes" id="UP000002704"/>
    </source>
</evidence>
<name>Q3KDK8_PSEPF</name>
<dbReference type="KEGG" id="pfo:Pfl01_2405"/>
<feature type="transmembrane region" description="Helical" evidence="1">
    <location>
        <begin position="71"/>
        <end position="95"/>
    </location>
</feature>
<keyword evidence="1" id="KW-0472">Membrane</keyword>